<gene>
    <name evidence="1" type="ORF">GTK07_06085</name>
</gene>
<evidence type="ECO:0000313" key="1">
    <source>
        <dbReference type="EMBL" id="NDV42891.1"/>
    </source>
</evidence>
<keyword evidence="2" id="KW-1185">Reference proteome</keyword>
<reference evidence="1 2" key="1">
    <citation type="submission" date="2020-01" db="EMBL/GenBank/DDBJ databases">
        <title>Muricauda sediminis sp.nov. 40Bstr401.</title>
        <authorList>
            <person name="Xue Z."/>
            <person name="Zhu S."/>
            <person name="Ren N."/>
            <person name="Chen T."/>
            <person name="Chen X."/>
            <person name="Chen J."/>
            <person name="Yang J."/>
        </authorList>
    </citation>
    <scope>NUCLEOTIDE SEQUENCE [LARGE SCALE GENOMIC DNA]</scope>
    <source>
        <strain evidence="1 2">40Bstr401</strain>
    </source>
</reference>
<dbReference type="RefSeq" id="WP_163634081.1">
    <property type="nucleotide sequence ID" value="NZ_JAAAMI010000002.1"/>
</dbReference>
<dbReference type="AlphaFoldDB" id="A0A6I5KZJ6"/>
<comment type="caution">
    <text evidence="1">The sequence shown here is derived from an EMBL/GenBank/DDBJ whole genome shotgun (WGS) entry which is preliminary data.</text>
</comment>
<dbReference type="EMBL" id="JAAAMI010000002">
    <property type="protein sequence ID" value="NDV42891.1"/>
    <property type="molecule type" value="Genomic_DNA"/>
</dbReference>
<evidence type="ECO:0008006" key="3">
    <source>
        <dbReference type="Google" id="ProtNLM"/>
    </source>
</evidence>
<evidence type="ECO:0000313" key="2">
    <source>
        <dbReference type="Proteomes" id="UP000468707"/>
    </source>
</evidence>
<name>A0A6I5KZJ6_9FLAO</name>
<sequence>MKVTINFFTLSMLLILSSCHTNKDNDIMAFAKKQRTSAKDYIIGLYQKYDIVILMERDHAEFTQYKLFMDVISDPYFIEKVGAVYTEVGVTNLGPKVNSFFGEQGLDSLEINQKVNDLYHQADYNHLWFGYSFPWLIKELYKLNSISRNKVSLYTCDLAFEWDTCATEEEYDRFDGSDDFNHRDSLMANNFIRQYETIQQAHNGDKKALVLMNTRHAYLTDTHYSKNDPRRNFGAYLKNYFGDKVASVCILGLAHPNDWKTYSVVKDDYWDYCFESNDKTDIGFSLKNTPFGEEKFDLTPVGWDVDSLLYQDVFTGMVFYRSIQEHVLKKGWDNTIDENFKAEFIRRCTFMGLTEEEIDAEIQFFNTATTSKYDNLKTNREKIDKWKKNNF</sequence>
<protein>
    <recommendedName>
        <fullName evidence="3">Lipoprotein</fullName>
    </recommendedName>
</protein>
<dbReference type="Proteomes" id="UP000468707">
    <property type="component" value="Unassembled WGS sequence"/>
</dbReference>
<dbReference type="SUPFAM" id="SSF159501">
    <property type="entry name" value="EreA/ChaN-like"/>
    <property type="match status" value="1"/>
</dbReference>
<dbReference type="PROSITE" id="PS51257">
    <property type="entry name" value="PROKAR_LIPOPROTEIN"/>
    <property type="match status" value="1"/>
</dbReference>
<organism evidence="1 2">
    <name type="scientific">Flagellimonas sediminis</name>
    <dbReference type="NCBI Taxonomy" id="2696468"/>
    <lineage>
        <taxon>Bacteria</taxon>
        <taxon>Pseudomonadati</taxon>
        <taxon>Bacteroidota</taxon>
        <taxon>Flavobacteriia</taxon>
        <taxon>Flavobacteriales</taxon>
        <taxon>Flavobacteriaceae</taxon>
        <taxon>Flagellimonas</taxon>
    </lineage>
</organism>
<accession>A0A6I5KZJ6</accession>
<proteinExistence type="predicted"/>